<name>M0DII7_HALPD</name>
<organism evidence="3 4">
    <name type="scientific">Halogeometricum pallidum JCM 14848</name>
    <dbReference type="NCBI Taxonomy" id="1227487"/>
    <lineage>
        <taxon>Archaea</taxon>
        <taxon>Methanobacteriati</taxon>
        <taxon>Methanobacteriota</taxon>
        <taxon>Stenosarchaea group</taxon>
        <taxon>Halobacteria</taxon>
        <taxon>Halobacteriales</taxon>
        <taxon>Haloferacaceae</taxon>
        <taxon>Halogeometricum</taxon>
    </lineage>
</organism>
<dbReference type="InterPro" id="IPR036390">
    <property type="entry name" value="WH_DNA-bd_sf"/>
</dbReference>
<protein>
    <submittedName>
        <fullName evidence="3">Uncharacterized protein</fullName>
    </submittedName>
</protein>
<proteinExistence type="predicted"/>
<dbReference type="InterPro" id="IPR013561">
    <property type="entry name" value="FilR1_middle_dom"/>
</dbReference>
<dbReference type="Proteomes" id="UP000011513">
    <property type="component" value="Unassembled WGS sequence"/>
</dbReference>
<sequence length="255" mass="28299">MSDDARFLADSPDRLTLLLRLSEGAASPSELAADGPSSRRSVQRNLAEFADRGWVEGGGGTYRLTVTGALVAEEHAAYVDALDRIDAFAPLFRHLPDREHAPDPAWLDDADLTVATDEDPQAPVHRYVTSVKRFDTNRVRMLSPVLSRLFHEAHATLALRGVHTELVMPASTAERARERNPTEFAAVVRSGALSLYRCPDAFRVGLVVGDDRLLLAAYDEEGQLRALAESDDSRFHAWATELFERYRERSERVTG</sequence>
<evidence type="ECO:0000259" key="1">
    <source>
        <dbReference type="Pfam" id="PF08350"/>
    </source>
</evidence>
<dbReference type="Pfam" id="PF25213">
    <property type="entry name" value="HVO_A0261_N"/>
    <property type="match status" value="1"/>
</dbReference>
<dbReference type="Pfam" id="PF08350">
    <property type="entry name" value="FilR1_middle"/>
    <property type="match status" value="1"/>
</dbReference>
<dbReference type="EMBL" id="AOIV01000001">
    <property type="protein sequence ID" value="ELZ35321.1"/>
    <property type="molecule type" value="Genomic_DNA"/>
</dbReference>
<evidence type="ECO:0000313" key="3">
    <source>
        <dbReference type="EMBL" id="ELZ35321.1"/>
    </source>
</evidence>
<dbReference type="RefSeq" id="WP_008382772.1">
    <property type="nucleotide sequence ID" value="NZ_AOIV01000001.1"/>
</dbReference>
<dbReference type="InParanoid" id="M0DII7"/>
<dbReference type="SUPFAM" id="SSF46785">
    <property type="entry name" value="Winged helix' DNA-binding domain"/>
    <property type="match status" value="1"/>
</dbReference>
<dbReference type="OrthoDB" id="330490at2157"/>
<evidence type="ECO:0000313" key="4">
    <source>
        <dbReference type="Proteomes" id="UP000011513"/>
    </source>
</evidence>
<feature type="domain" description="HVO-A0261-like N-terminal" evidence="2">
    <location>
        <begin position="3"/>
        <end position="86"/>
    </location>
</feature>
<dbReference type="InterPro" id="IPR057527">
    <property type="entry name" value="HVO_A0261-like_N"/>
</dbReference>
<evidence type="ECO:0000259" key="2">
    <source>
        <dbReference type="Pfam" id="PF25213"/>
    </source>
</evidence>
<feature type="domain" description="Methanogenesis regulatory protein FilR1 middle" evidence="1">
    <location>
        <begin position="120"/>
        <end position="249"/>
    </location>
</feature>
<dbReference type="AlphaFoldDB" id="M0DII7"/>
<accession>M0DII7</accession>
<reference evidence="3 4" key="1">
    <citation type="journal article" date="2014" name="PLoS Genet.">
        <title>Phylogenetically driven sequencing of extremely halophilic archaea reveals strategies for static and dynamic osmo-response.</title>
        <authorList>
            <person name="Becker E.A."/>
            <person name="Seitzer P.M."/>
            <person name="Tritt A."/>
            <person name="Larsen D."/>
            <person name="Krusor M."/>
            <person name="Yao A.I."/>
            <person name="Wu D."/>
            <person name="Madern D."/>
            <person name="Eisen J.A."/>
            <person name="Darling A.E."/>
            <person name="Facciotti M.T."/>
        </authorList>
    </citation>
    <scope>NUCLEOTIDE SEQUENCE [LARGE SCALE GENOMIC DNA]</scope>
    <source>
        <strain evidence="3 4">JCM 14848</strain>
    </source>
</reference>
<keyword evidence="4" id="KW-1185">Reference proteome</keyword>
<comment type="caution">
    <text evidence="3">The sequence shown here is derived from an EMBL/GenBank/DDBJ whole genome shotgun (WGS) entry which is preliminary data.</text>
</comment>
<gene>
    <name evidence="3" type="ORF">C474_00185</name>
</gene>
<dbReference type="eggNOG" id="arCOG04362">
    <property type="taxonomic scope" value="Archaea"/>
</dbReference>